<organism evidence="1 2">
    <name type="scientific">Eubacterium plexicaudatum ASF492</name>
    <dbReference type="NCBI Taxonomy" id="1235802"/>
    <lineage>
        <taxon>Bacteria</taxon>
        <taxon>Bacillati</taxon>
        <taxon>Bacillota</taxon>
        <taxon>Clostridia</taxon>
        <taxon>Eubacteriales</taxon>
        <taxon>Eubacteriaceae</taxon>
        <taxon>Eubacterium</taxon>
    </lineage>
</organism>
<dbReference type="EMBL" id="AQFT01000124">
    <property type="protein sequence ID" value="EMZ21937.1"/>
    <property type="molecule type" value="Genomic_DNA"/>
</dbReference>
<dbReference type="AlphaFoldDB" id="N1ZY43"/>
<evidence type="ECO:0000313" key="2">
    <source>
        <dbReference type="Proteomes" id="UP000012589"/>
    </source>
</evidence>
<dbReference type="HOGENOM" id="CLU_068216_0_0_9"/>
<dbReference type="Proteomes" id="UP000012589">
    <property type="component" value="Unassembled WGS sequence"/>
</dbReference>
<dbReference type="STRING" id="1235802.C823_04024"/>
<evidence type="ECO:0000313" key="1">
    <source>
        <dbReference type="EMBL" id="EMZ21937.1"/>
    </source>
</evidence>
<gene>
    <name evidence="1" type="ORF">C823_04024</name>
</gene>
<evidence type="ECO:0008006" key="3">
    <source>
        <dbReference type="Google" id="ProtNLM"/>
    </source>
</evidence>
<protein>
    <recommendedName>
        <fullName evidence="3">Transposase (putative) YhgA-like domain-containing protein</fullName>
    </recommendedName>
</protein>
<keyword evidence="2" id="KW-1185">Reference proteome</keyword>
<accession>N1ZY43</accession>
<sequence>MADKKTYEELEKRIRELEEQLKGGGNREYKSRLFGFIFGQEDNKHWTLSLYNAIHGTSYDDVSGITINTIEEVVYMGMKNDLSILVSENISLYRVMELYEQQSTYNPNMPVREFMYAGKLYDKFIHSAGLNRYGRKLLPLPLPKLVTFYNGDDEKEDETVLSLSAAFREEIRQNVMRRHSENGEKTDDAEISAEVEQIFHAASPDIEVNVRMININHGHNKKLLSACRPLEEYAWFVEQARKNLSADKNGGPSVTGDAIDKAIDEMPEDFQIKKFITANRAEVKDMCLTEYNETETMEMLKEEGRQETMVLNIKNLMDSTGWTAEKAMDLLKVPKDQRLTLYADLFRNA</sequence>
<reference evidence="1 2" key="1">
    <citation type="journal article" date="2014" name="Genome Announc.">
        <title>Draft genome sequences of the altered schaedler flora, a defined bacterial community from gnotobiotic mice.</title>
        <authorList>
            <person name="Wannemuehler M.J."/>
            <person name="Overstreet A.M."/>
            <person name="Ward D.V."/>
            <person name="Phillips G.J."/>
        </authorList>
    </citation>
    <scope>NUCLEOTIDE SEQUENCE [LARGE SCALE GENOMIC DNA]</scope>
    <source>
        <strain evidence="1 2">ASF492</strain>
    </source>
</reference>
<name>N1ZY43_9FIRM</name>
<proteinExistence type="predicted"/>
<dbReference type="OrthoDB" id="1770627at2"/>
<dbReference type="eggNOG" id="ENOG502Z9EJ">
    <property type="taxonomic scope" value="Bacteria"/>
</dbReference>
<comment type="caution">
    <text evidence="1">The sequence shown here is derived from an EMBL/GenBank/DDBJ whole genome shotgun (WGS) entry which is preliminary data.</text>
</comment>
<dbReference type="PATRIC" id="fig|1235802.3.peg.4258"/>